<protein>
    <recommendedName>
        <fullName evidence="2">Myb-like domain-containing protein</fullName>
    </recommendedName>
</protein>
<evidence type="ECO:0000259" key="2">
    <source>
        <dbReference type="PROSITE" id="PS50090"/>
    </source>
</evidence>
<dbReference type="AlphaFoldDB" id="A0A811NYX4"/>
<organism evidence="3 4">
    <name type="scientific">Miscanthus lutarioriparius</name>
    <dbReference type="NCBI Taxonomy" id="422564"/>
    <lineage>
        <taxon>Eukaryota</taxon>
        <taxon>Viridiplantae</taxon>
        <taxon>Streptophyta</taxon>
        <taxon>Embryophyta</taxon>
        <taxon>Tracheophyta</taxon>
        <taxon>Spermatophyta</taxon>
        <taxon>Magnoliopsida</taxon>
        <taxon>Liliopsida</taxon>
        <taxon>Poales</taxon>
        <taxon>Poaceae</taxon>
        <taxon>PACMAD clade</taxon>
        <taxon>Panicoideae</taxon>
        <taxon>Andropogonodae</taxon>
        <taxon>Andropogoneae</taxon>
        <taxon>Saccharinae</taxon>
        <taxon>Miscanthus</taxon>
    </lineage>
</organism>
<reference evidence="3" key="1">
    <citation type="submission" date="2020-10" db="EMBL/GenBank/DDBJ databases">
        <authorList>
            <person name="Han B."/>
            <person name="Lu T."/>
            <person name="Zhao Q."/>
            <person name="Huang X."/>
            <person name="Zhao Y."/>
        </authorList>
    </citation>
    <scope>NUCLEOTIDE SEQUENCE</scope>
</reference>
<proteinExistence type="predicted"/>
<dbReference type="PROSITE" id="PS50090">
    <property type="entry name" value="MYB_LIKE"/>
    <property type="match status" value="1"/>
</dbReference>
<feature type="compositionally biased region" description="Basic and acidic residues" evidence="1">
    <location>
        <begin position="203"/>
        <end position="212"/>
    </location>
</feature>
<dbReference type="Proteomes" id="UP000604825">
    <property type="component" value="Unassembled WGS sequence"/>
</dbReference>
<comment type="caution">
    <text evidence="3">The sequence shown here is derived from an EMBL/GenBank/DDBJ whole genome shotgun (WGS) entry which is preliminary data.</text>
</comment>
<dbReference type="EMBL" id="CAJGYO010000005">
    <property type="protein sequence ID" value="CAD6230481.1"/>
    <property type="molecule type" value="Genomic_DNA"/>
</dbReference>
<gene>
    <name evidence="3" type="ORF">NCGR_LOCUS20775</name>
</gene>
<evidence type="ECO:0000313" key="3">
    <source>
        <dbReference type="EMBL" id="CAD6230481.1"/>
    </source>
</evidence>
<dbReference type="PANTHER" id="PTHR45224:SF5">
    <property type="entry name" value="OS02G0311800 PROTEIN"/>
    <property type="match status" value="1"/>
</dbReference>
<dbReference type="OrthoDB" id="687262at2759"/>
<accession>A0A811NYX4</accession>
<keyword evidence="4" id="KW-1185">Reference proteome</keyword>
<dbReference type="PANTHER" id="PTHR45224">
    <property type="entry name" value="OS01G0527900 PROTEIN-RELATED"/>
    <property type="match status" value="1"/>
</dbReference>
<feature type="domain" description="Myb-like" evidence="2">
    <location>
        <begin position="70"/>
        <end position="139"/>
    </location>
</feature>
<sequence length="484" mass="56115">MGSNEGMYPPGGFTNFLQSNGSPENFHLVENTTSRTTISPTAPSLKRTLESNAEDKETINIDADETNEDERTERRLNWTKPEDVRLASAWLRNSKDPVDGTDRKADQYWTDVTEEYNKSTEVCRRRNRNQLKIRWDRVKKPVMDFHGCWNRTTKVYRSGVSDDQLMEIAEKMYAGEHNDKEFTLKHFWKVVRNERKWSAYVKKEQEKEKNKSAADSPSQVVNLEDNPKIRPIGHKKAKAELYGKKKTPEAFSAITDKLDKFIEVSTLARKDREKMAETQQIMAKSKVEAARLTDKAAEKQLKCKMLDTYRELLLAPTTNMNAHALAEREKALESMSSSLFVLLMSSQPPSDAEPQDEDCSSSLFVLLMSSQPPSDAEPQDEDGSIYPEELYTFEEFEAEQEVLEDLQDEMVAELKNDIEALEEGRRRSSGPRRYVARPREEANQRLMDDYFTENPIYNSTIFRRRFRMRRLLFLRIVHALEDGF</sequence>
<evidence type="ECO:0000256" key="1">
    <source>
        <dbReference type="SAM" id="MobiDB-lite"/>
    </source>
</evidence>
<evidence type="ECO:0000313" key="4">
    <source>
        <dbReference type="Proteomes" id="UP000604825"/>
    </source>
</evidence>
<dbReference type="InterPro" id="IPR001005">
    <property type="entry name" value="SANT/Myb"/>
</dbReference>
<feature type="region of interest" description="Disordered" evidence="1">
    <location>
        <begin position="203"/>
        <end position="224"/>
    </location>
</feature>
<name>A0A811NYX4_9POAL</name>